<dbReference type="Proteomes" id="UP000321306">
    <property type="component" value="Unassembled WGS sequence"/>
</dbReference>
<protein>
    <submittedName>
        <fullName evidence="1">PIG-L domain-containing protein</fullName>
    </submittedName>
</protein>
<dbReference type="Gene3D" id="3.40.50.10320">
    <property type="entry name" value="LmbE-like"/>
    <property type="match status" value="1"/>
</dbReference>
<accession>A0A511MYS3</accession>
<dbReference type="AlphaFoldDB" id="A0A511MYS3"/>
<dbReference type="PANTHER" id="PTHR12993:SF11">
    <property type="entry name" value="N-ACETYLGLUCOSAMINYL-PHOSPHATIDYLINOSITOL DE-N-ACETYLASE"/>
    <property type="match status" value="1"/>
</dbReference>
<dbReference type="InterPro" id="IPR024078">
    <property type="entry name" value="LmbE-like_dom_sf"/>
</dbReference>
<dbReference type="InterPro" id="IPR003737">
    <property type="entry name" value="GlcNAc_PI_deacetylase-related"/>
</dbReference>
<comment type="caution">
    <text evidence="1">The sequence shown here is derived from an EMBL/GenBank/DDBJ whole genome shotgun (WGS) entry which is preliminary data.</text>
</comment>
<gene>
    <name evidence="1" type="ORF">DC3_13850</name>
</gene>
<evidence type="ECO:0000313" key="1">
    <source>
        <dbReference type="EMBL" id="GEM45750.1"/>
    </source>
</evidence>
<name>A0A511MYS3_DEIC1</name>
<dbReference type="Pfam" id="PF02585">
    <property type="entry name" value="PIG-L"/>
    <property type="match status" value="1"/>
</dbReference>
<evidence type="ECO:0000313" key="2">
    <source>
        <dbReference type="Proteomes" id="UP000321306"/>
    </source>
</evidence>
<dbReference type="SUPFAM" id="SSF102588">
    <property type="entry name" value="LmbE-like"/>
    <property type="match status" value="1"/>
</dbReference>
<dbReference type="GO" id="GO:0016811">
    <property type="term" value="F:hydrolase activity, acting on carbon-nitrogen (but not peptide) bonds, in linear amides"/>
    <property type="evidence" value="ECO:0007669"/>
    <property type="project" value="TreeGrafter"/>
</dbReference>
<proteinExistence type="predicted"/>
<dbReference type="OrthoDB" id="9790023at2"/>
<dbReference type="RefSeq" id="WP_146883328.1">
    <property type="nucleotide sequence ID" value="NZ_BJXB01000005.1"/>
</dbReference>
<organism evidence="1 2">
    <name type="scientific">Deinococcus cellulosilyticus (strain DSM 18568 / NBRC 106333 / KACC 11606 / 5516J-15)</name>
    <dbReference type="NCBI Taxonomy" id="1223518"/>
    <lineage>
        <taxon>Bacteria</taxon>
        <taxon>Thermotogati</taxon>
        <taxon>Deinococcota</taxon>
        <taxon>Deinococci</taxon>
        <taxon>Deinococcales</taxon>
        <taxon>Deinococcaceae</taxon>
        <taxon>Deinococcus</taxon>
    </lineage>
</organism>
<dbReference type="EMBL" id="BJXB01000005">
    <property type="protein sequence ID" value="GEM45750.1"/>
    <property type="molecule type" value="Genomic_DNA"/>
</dbReference>
<dbReference type="PANTHER" id="PTHR12993">
    <property type="entry name" value="N-ACETYLGLUCOSAMINYL-PHOSPHATIDYLINOSITOL DE-N-ACETYLASE-RELATED"/>
    <property type="match status" value="1"/>
</dbReference>
<keyword evidence="2" id="KW-1185">Reference proteome</keyword>
<sequence>MKLLMIFPHPDDEVYGAAGTILNLTTKGETVGLVTLTHGEKGRTLGLADGPEELAKVRSQELKNCLEVLGIQVHEHHHFPDGGLKQHDFEELVQVCMDAISRHRPEILLTFQPNGSNGHPDHVTTSKVVLEAFERLGKPCTLWFYAGDEPYNEELAKIHLYPNVRFNVIHHIAQKLRAISMHRTQALSTVDFFRRAAERIPEETFHQYHPELQEQTVIPT</sequence>
<reference evidence="1 2" key="1">
    <citation type="submission" date="2019-07" db="EMBL/GenBank/DDBJ databases">
        <title>Whole genome shotgun sequence of Deinococcus cellulosilyticus NBRC 106333.</title>
        <authorList>
            <person name="Hosoyama A."/>
            <person name="Uohara A."/>
            <person name="Ohji S."/>
            <person name="Ichikawa N."/>
        </authorList>
    </citation>
    <scope>NUCLEOTIDE SEQUENCE [LARGE SCALE GENOMIC DNA]</scope>
    <source>
        <strain evidence="1 2">NBRC 106333</strain>
    </source>
</reference>